<accession>A0A1J8Q540</accession>
<reference evidence="2 3" key="1">
    <citation type="submission" date="2016-03" db="EMBL/GenBank/DDBJ databases">
        <title>Comparative genomics of the ectomycorrhizal sister species Rhizopogon vinicolor and Rhizopogon vesiculosus (Basidiomycota: Boletales) reveals a divergence of the mating type B locus.</title>
        <authorList>
            <person name="Mujic A.B."/>
            <person name="Kuo A."/>
            <person name="Tritt A."/>
            <person name="Lipzen A."/>
            <person name="Chen C."/>
            <person name="Johnson J."/>
            <person name="Sharma A."/>
            <person name="Barry K."/>
            <person name="Grigoriev I.V."/>
            <person name="Spatafora J.W."/>
        </authorList>
    </citation>
    <scope>NUCLEOTIDE SEQUENCE [LARGE SCALE GENOMIC DNA]</scope>
    <source>
        <strain evidence="2 3">AM-OR11-056</strain>
    </source>
</reference>
<organism evidence="2 3">
    <name type="scientific">Rhizopogon vesiculosus</name>
    <dbReference type="NCBI Taxonomy" id="180088"/>
    <lineage>
        <taxon>Eukaryota</taxon>
        <taxon>Fungi</taxon>
        <taxon>Dikarya</taxon>
        <taxon>Basidiomycota</taxon>
        <taxon>Agaricomycotina</taxon>
        <taxon>Agaricomycetes</taxon>
        <taxon>Agaricomycetidae</taxon>
        <taxon>Boletales</taxon>
        <taxon>Suillineae</taxon>
        <taxon>Rhizopogonaceae</taxon>
        <taxon>Rhizopogon</taxon>
    </lineage>
</organism>
<evidence type="ECO:0000256" key="1">
    <source>
        <dbReference type="SAM" id="MobiDB-lite"/>
    </source>
</evidence>
<dbReference type="EMBL" id="LVVM01006306">
    <property type="protein sequence ID" value="OJA08416.1"/>
    <property type="molecule type" value="Genomic_DNA"/>
</dbReference>
<evidence type="ECO:0000313" key="2">
    <source>
        <dbReference type="EMBL" id="OJA08416.1"/>
    </source>
</evidence>
<gene>
    <name evidence="2" type="ORF">AZE42_00971</name>
</gene>
<comment type="caution">
    <text evidence="2">The sequence shown here is derived from an EMBL/GenBank/DDBJ whole genome shotgun (WGS) entry which is preliminary data.</text>
</comment>
<dbReference type="AlphaFoldDB" id="A0A1J8Q540"/>
<name>A0A1J8Q540_9AGAM</name>
<sequence length="22" mass="2656">MQIKTFSSRKYKSDRRIPDTTP</sequence>
<protein>
    <submittedName>
        <fullName evidence="2">Uncharacterized protein</fullName>
    </submittedName>
</protein>
<feature type="region of interest" description="Disordered" evidence="1">
    <location>
        <begin position="1"/>
        <end position="22"/>
    </location>
</feature>
<evidence type="ECO:0000313" key="3">
    <source>
        <dbReference type="Proteomes" id="UP000183567"/>
    </source>
</evidence>
<dbReference type="Proteomes" id="UP000183567">
    <property type="component" value="Unassembled WGS sequence"/>
</dbReference>
<keyword evidence="3" id="KW-1185">Reference proteome</keyword>
<proteinExistence type="predicted"/>